<keyword evidence="5 7" id="KW-1133">Transmembrane helix</keyword>
<dbReference type="GO" id="GO:0016192">
    <property type="term" value="P:vesicle-mediated transport"/>
    <property type="evidence" value="ECO:0007669"/>
    <property type="project" value="TreeGrafter"/>
</dbReference>
<feature type="transmembrane region" description="Helical" evidence="7">
    <location>
        <begin position="91"/>
        <end position="107"/>
    </location>
</feature>
<dbReference type="EMBL" id="JAAWWB010000003">
    <property type="protein sequence ID" value="KAG6785840.1"/>
    <property type="molecule type" value="Genomic_DNA"/>
</dbReference>
<comment type="function">
    <text evidence="1 7">May be involved in both secretory and endocytic intracellular trafficking in the endosomal/prevacuolar compartments.</text>
</comment>
<dbReference type="AlphaFoldDB" id="A0A8X8DBL7"/>
<evidence type="ECO:0000256" key="1">
    <source>
        <dbReference type="ARBA" id="ARBA00002501"/>
    </source>
</evidence>
<accession>A0A8X8DBL7</accession>
<name>A0A8X8DBL7_POPTO</name>
<feature type="transmembrane region" description="Helical" evidence="7">
    <location>
        <begin position="119"/>
        <end position="139"/>
    </location>
</feature>
<dbReference type="OrthoDB" id="63113at2759"/>
<keyword evidence="7" id="KW-0813">Transport</keyword>
<organism evidence="8 9">
    <name type="scientific">Populus tomentosa</name>
    <name type="common">Chinese white poplar</name>
    <dbReference type="NCBI Taxonomy" id="118781"/>
    <lineage>
        <taxon>Eukaryota</taxon>
        <taxon>Viridiplantae</taxon>
        <taxon>Streptophyta</taxon>
        <taxon>Embryophyta</taxon>
        <taxon>Tracheophyta</taxon>
        <taxon>Spermatophyta</taxon>
        <taxon>Magnoliopsida</taxon>
        <taxon>eudicotyledons</taxon>
        <taxon>Gunneridae</taxon>
        <taxon>Pentapetalae</taxon>
        <taxon>rosids</taxon>
        <taxon>fabids</taxon>
        <taxon>Malpighiales</taxon>
        <taxon>Salicaceae</taxon>
        <taxon>Saliceae</taxon>
        <taxon>Populus</taxon>
    </lineage>
</organism>
<evidence type="ECO:0000256" key="7">
    <source>
        <dbReference type="RuleBase" id="RU363107"/>
    </source>
</evidence>
<keyword evidence="6 7" id="KW-0472">Membrane</keyword>
<evidence type="ECO:0000256" key="4">
    <source>
        <dbReference type="ARBA" id="ARBA00022692"/>
    </source>
</evidence>
<keyword evidence="4 7" id="KW-0812">Transmembrane</keyword>
<dbReference type="InterPro" id="IPR004895">
    <property type="entry name" value="Prenylated_rab_accept_PRA1"/>
</dbReference>
<dbReference type="GO" id="GO:0005794">
    <property type="term" value="C:Golgi apparatus"/>
    <property type="evidence" value="ECO:0007669"/>
    <property type="project" value="TreeGrafter"/>
</dbReference>
<proteinExistence type="inferred from homology"/>
<gene>
    <name evidence="8" type="ORF">POTOM_007427</name>
</gene>
<evidence type="ECO:0000256" key="3">
    <source>
        <dbReference type="ARBA" id="ARBA00006483"/>
    </source>
</evidence>
<dbReference type="PANTHER" id="PTHR19317:SF84">
    <property type="entry name" value="PRA1 FAMILY PROTEIN"/>
    <property type="match status" value="1"/>
</dbReference>
<feature type="transmembrane region" description="Helical" evidence="7">
    <location>
        <begin position="67"/>
        <end position="85"/>
    </location>
</feature>
<keyword evidence="9" id="KW-1185">Reference proteome</keyword>
<evidence type="ECO:0000256" key="5">
    <source>
        <dbReference type="ARBA" id="ARBA00022989"/>
    </source>
</evidence>
<protein>
    <recommendedName>
        <fullName evidence="7">PRA1 family protein</fullName>
    </recommendedName>
</protein>
<dbReference type="Pfam" id="PF03208">
    <property type="entry name" value="PRA1"/>
    <property type="match status" value="1"/>
</dbReference>
<sequence>MTSPSPASYGSFQPTAPSSTFLTRATNTTSTIFATRRPWRELIEFSSFARPFSLGDTTIRIKRNLSYFRVNYTMIILSILFLSLLWHPLSMIVFLIVFVAWFFLYFFRDQPLVIFHRTIDDRVVLGLLGVATIVALIFTHVWLNVLVSLLIGAALVVLHSAFRRTDDLYSDEQDVADGIHKHPDIAGYKVDVLVEVWDPNLEMQAKDTTKMVQMVANKFRSTGLSLYAITLSLNCNENIAEEFSFKGGLAPFEELASEELTKES</sequence>
<comment type="subcellular location">
    <subcellularLocation>
        <location evidence="2">Endomembrane system</location>
        <topology evidence="2">Multi-pass membrane protein</topology>
    </subcellularLocation>
    <subcellularLocation>
        <location evidence="7">Membrane</location>
        <topology evidence="7">Multi-pass membrane protein</topology>
    </subcellularLocation>
</comment>
<dbReference type="PANTHER" id="PTHR19317">
    <property type="entry name" value="PRENYLATED RAB ACCEPTOR 1-RELATED"/>
    <property type="match status" value="1"/>
</dbReference>
<evidence type="ECO:0000313" key="9">
    <source>
        <dbReference type="Proteomes" id="UP000886885"/>
    </source>
</evidence>
<evidence type="ECO:0000313" key="8">
    <source>
        <dbReference type="EMBL" id="KAG6785840.1"/>
    </source>
</evidence>
<comment type="similarity">
    <text evidence="3 7">Belongs to the PRA1 family.</text>
</comment>
<dbReference type="Proteomes" id="UP000886885">
    <property type="component" value="Chromosome 2A"/>
</dbReference>
<dbReference type="GO" id="GO:0016020">
    <property type="term" value="C:membrane"/>
    <property type="evidence" value="ECO:0007669"/>
    <property type="project" value="UniProtKB-SubCell"/>
</dbReference>
<evidence type="ECO:0000256" key="2">
    <source>
        <dbReference type="ARBA" id="ARBA00004127"/>
    </source>
</evidence>
<dbReference type="GO" id="GO:0005783">
    <property type="term" value="C:endoplasmic reticulum"/>
    <property type="evidence" value="ECO:0007669"/>
    <property type="project" value="UniProtKB-ARBA"/>
</dbReference>
<evidence type="ECO:0000256" key="6">
    <source>
        <dbReference type="ARBA" id="ARBA00023136"/>
    </source>
</evidence>
<reference evidence="8" key="1">
    <citation type="journal article" date="2020" name="bioRxiv">
        <title>Hybrid origin of Populus tomentosa Carr. identified through genome sequencing and phylogenomic analysis.</title>
        <authorList>
            <person name="An X."/>
            <person name="Gao K."/>
            <person name="Chen Z."/>
            <person name="Li J."/>
            <person name="Yang X."/>
            <person name="Yang X."/>
            <person name="Zhou J."/>
            <person name="Guo T."/>
            <person name="Zhao T."/>
            <person name="Huang S."/>
            <person name="Miao D."/>
            <person name="Khan W.U."/>
            <person name="Rao P."/>
            <person name="Ye M."/>
            <person name="Lei B."/>
            <person name="Liao W."/>
            <person name="Wang J."/>
            <person name="Ji L."/>
            <person name="Li Y."/>
            <person name="Guo B."/>
            <person name="Mustafa N.S."/>
            <person name="Li S."/>
            <person name="Yun Q."/>
            <person name="Keller S.R."/>
            <person name="Mao J."/>
            <person name="Zhang R."/>
            <person name="Strauss S.H."/>
        </authorList>
    </citation>
    <scope>NUCLEOTIDE SEQUENCE</scope>
    <source>
        <strain evidence="8">GM15</strain>
        <tissue evidence="8">Leaf</tissue>
    </source>
</reference>
<comment type="caution">
    <text evidence="8">The sequence shown here is derived from an EMBL/GenBank/DDBJ whole genome shotgun (WGS) entry which is preliminary data.</text>
</comment>